<name>A0A3B1B957_9ZZZZ</name>
<protein>
    <submittedName>
        <fullName evidence="2">Uncharacterized protein</fullName>
    </submittedName>
</protein>
<proteinExistence type="predicted"/>
<accession>A0A3B1B957</accession>
<evidence type="ECO:0000256" key="1">
    <source>
        <dbReference type="SAM" id="MobiDB-lite"/>
    </source>
</evidence>
<evidence type="ECO:0000313" key="2">
    <source>
        <dbReference type="EMBL" id="VAX08473.1"/>
    </source>
</evidence>
<dbReference type="EMBL" id="UOFW01000240">
    <property type="protein sequence ID" value="VAX08473.1"/>
    <property type="molecule type" value="Genomic_DNA"/>
</dbReference>
<feature type="region of interest" description="Disordered" evidence="1">
    <location>
        <begin position="1"/>
        <end position="34"/>
    </location>
</feature>
<sequence>MTTSISSPIVQFEREAQVSGGKNLHHTTSTSNKK</sequence>
<reference evidence="2" key="1">
    <citation type="submission" date="2018-06" db="EMBL/GenBank/DDBJ databases">
        <authorList>
            <person name="Zhirakovskaya E."/>
        </authorList>
    </citation>
    <scope>NUCLEOTIDE SEQUENCE</scope>
</reference>
<organism evidence="2">
    <name type="scientific">hydrothermal vent metagenome</name>
    <dbReference type="NCBI Taxonomy" id="652676"/>
    <lineage>
        <taxon>unclassified sequences</taxon>
        <taxon>metagenomes</taxon>
        <taxon>ecological metagenomes</taxon>
    </lineage>
</organism>
<gene>
    <name evidence="2" type="ORF">MNBD_ALPHA03-931</name>
</gene>
<dbReference type="AlphaFoldDB" id="A0A3B1B957"/>